<evidence type="ECO:0000313" key="1">
    <source>
        <dbReference type="EMBL" id="ORZ04112.1"/>
    </source>
</evidence>
<dbReference type="EMBL" id="MCGE01000053">
    <property type="protein sequence ID" value="ORZ04112.1"/>
    <property type="molecule type" value="Genomic_DNA"/>
</dbReference>
<organism evidence="1 2">
    <name type="scientific">Absidia repens</name>
    <dbReference type="NCBI Taxonomy" id="90262"/>
    <lineage>
        <taxon>Eukaryota</taxon>
        <taxon>Fungi</taxon>
        <taxon>Fungi incertae sedis</taxon>
        <taxon>Mucoromycota</taxon>
        <taxon>Mucoromycotina</taxon>
        <taxon>Mucoromycetes</taxon>
        <taxon>Mucorales</taxon>
        <taxon>Cunninghamellaceae</taxon>
        <taxon>Absidia</taxon>
    </lineage>
</organism>
<proteinExistence type="predicted"/>
<sequence>MTWWTAKNSPSSHLILTIYRTTLGTLVYTTTAAKLQHERREHIRPTQCTSNFIIL</sequence>
<name>A0A1X2HWW9_9FUNG</name>
<comment type="caution">
    <text evidence="1">The sequence shown here is derived from an EMBL/GenBank/DDBJ whole genome shotgun (WGS) entry which is preliminary data.</text>
</comment>
<dbReference type="AlphaFoldDB" id="A0A1X2HWW9"/>
<dbReference type="Proteomes" id="UP000193560">
    <property type="component" value="Unassembled WGS sequence"/>
</dbReference>
<accession>A0A1X2HWW9</accession>
<evidence type="ECO:0000313" key="2">
    <source>
        <dbReference type="Proteomes" id="UP000193560"/>
    </source>
</evidence>
<gene>
    <name evidence="1" type="ORF">BCR42DRAFT_429469</name>
</gene>
<reference evidence="1 2" key="1">
    <citation type="submission" date="2016-07" db="EMBL/GenBank/DDBJ databases">
        <title>Pervasive Adenine N6-methylation of Active Genes in Fungi.</title>
        <authorList>
            <consortium name="DOE Joint Genome Institute"/>
            <person name="Mondo S.J."/>
            <person name="Dannebaum R.O."/>
            <person name="Kuo R.C."/>
            <person name="Labutti K."/>
            <person name="Haridas S."/>
            <person name="Kuo A."/>
            <person name="Salamov A."/>
            <person name="Ahrendt S.R."/>
            <person name="Lipzen A."/>
            <person name="Sullivan W."/>
            <person name="Andreopoulos W.B."/>
            <person name="Clum A."/>
            <person name="Lindquist E."/>
            <person name="Daum C."/>
            <person name="Ramamoorthy G.K."/>
            <person name="Gryganskyi A."/>
            <person name="Culley D."/>
            <person name="Magnuson J.K."/>
            <person name="James T.Y."/>
            <person name="O'Malley M.A."/>
            <person name="Stajich J.E."/>
            <person name="Spatafora J.W."/>
            <person name="Visel A."/>
            <person name="Grigoriev I.V."/>
        </authorList>
    </citation>
    <scope>NUCLEOTIDE SEQUENCE [LARGE SCALE GENOMIC DNA]</scope>
    <source>
        <strain evidence="1 2">NRRL 1336</strain>
    </source>
</reference>
<protein>
    <submittedName>
        <fullName evidence="1">Uncharacterized protein</fullName>
    </submittedName>
</protein>
<keyword evidence="2" id="KW-1185">Reference proteome</keyword>